<keyword evidence="8" id="KW-1185">Reference proteome</keyword>
<keyword evidence="2 6" id="KW-0812">Transmembrane</keyword>
<proteinExistence type="predicted"/>
<feature type="transmembrane region" description="Helical" evidence="6">
    <location>
        <begin position="20"/>
        <end position="51"/>
    </location>
</feature>
<sequence length="210" mass="22966">MAPNRLNQQGETESQSQTCLTFSVILVIAICLAVPHLVIGGASVLIGLALVSRAPVVLANTIAPIWSGGIYFVTSLFGFYAAKRKTSYMMCCFGGFSVVSLMVGTISIQLLRMGLVDLTNSGHVYMKDEIDEFTVIGVALAGAECIISVISAVAGFMLANILRKRSGMDEPTEPTKEQLMAERQEEIRKQKQQEKRLMQKARLARSYQKI</sequence>
<evidence type="ECO:0000313" key="7">
    <source>
        <dbReference type="EMBL" id="KAJ8045571.1"/>
    </source>
</evidence>
<feature type="transmembrane region" description="Helical" evidence="6">
    <location>
        <begin position="57"/>
        <end position="81"/>
    </location>
</feature>
<reference evidence="7" key="1">
    <citation type="submission" date="2021-10" db="EMBL/GenBank/DDBJ databases">
        <title>Tropical sea cucumber genome reveals ecological adaptation and Cuvierian tubules defense mechanism.</title>
        <authorList>
            <person name="Chen T."/>
        </authorList>
    </citation>
    <scope>NUCLEOTIDE SEQUENCE</scope>
    <source>
        <strain evidence="7">Nanhai2018</strain>
        <tissue evidence="7">Muscle</tissue>
    </source>
</reference>
<dbReference type="Proteomes" id="UP001152320">
    <property type="component" value="Chromosome 3"/>
</dbReference>
<dbReference type="GO" id="GO:0016020">
    <property type="term" value="C:membrane"/>
    <property type="evidence" value="ECO:0007669"/>
    <property type="project" value="UniProtKB-SubCell"/>
</dbReference>
<evidence type="ECO:0000256" key="6">
    <source>
        <dbReference type="SAM" id="Phobius"/>
    </source>
</evidence>
<accession>A0A9Q1HHX8</accession>
<evidence type="ECO:0000256" key="2">
    <source>
        <dbReference type="ARBA" id="ARBA00022692"/>
    </source>
</evidence>
<evidence type="ECO:0000256" key="3">
    <source>
        <dbReference type="ARBA" id="ARBA00022989"/>
    </source>
</evidence>
<protein>
    <recommendedName>
        <fullName evidence="9">Transmembrane protein</fullName>
    </recommendedName>
</protein>
<evidence type="ECO:0000256" key="5">
    <source>
        <dbReference type="SAM" id="Coils"/>
    </source>
</evidence>
<evidence type="ECO:0000313" key="8">
    <source>
        <dbReference type="Proteomes" id="UP001152320"/>
    </source>
</evidence>
<dbReference type="Pfam" id="PF04103">
    <property type="entry name" value="CD20"/>
    <property type="match status" value="1"/>
</dbReference>
<keyword evidence="3 6" id="KW-1133">Transmembrane helix</keyword>
<comment type="caution">
    <text evidence="7">The sequence shown here is derived from an EMBL/GenBank/DDBJ whole genome shotgun (WGS) entry which is preliminary data.</text>
</comment>
<comment type="subcellular location">
    <subcellularLocation>
        <location evidence="1">Membrane</location>
        <topology evidence="1">Multi-pass membrane protein</topology>
    </subcellularLocation>
</comment>
<feature type="transmembrane region" description="Helical" evidence="6">
    <location>
        <begin position="88"/>
        <end position="113"/>
    </location>
</feature>
<keyword evidence="4 6" id="KW-0472">Membrane</keyword>
<feature type="transmembrane region" description="Helical" evidence="6">
    <location>
        <begin position="133"/>
        <end position="159"/>
    </location>
</feature>
<evidence type="ECO:0000256" key="4">
    <source>
        <dbReference type="ARBA" id="ARBA00023136"/>
    </source>
</evidence>
<name>A0A9Q1HHX8_HOLLE</name>
<dbReference type="AlphaFoldDB" id="A0A9Q1HHX8"/>
<evidence type="ECO:0000256" key="1">
    <source>
        <dbReference type="ARBA" id="ARBA00004141"/>
    </source>
</evidence>
<dbReference type="EMBL" id="JAIZAY010000003">
    <property type="protein sequence ID" value="KAJ8045571.1"/>
    <property type="molecule type" value="Genomic_DNA"/>
</dbReference>
<evidence type="ECO:0008006" key="9">
    <source>
        <dbReference type="Google" id="ProtNLM"/>
    </source>
</evidence>
<dbReference type="OrthoDB" id="10016951at2759"/>
<feature type="coiled-coil region" evidence="5">
    <location>
        <begin position="176"/>
        <end position="204"/>
    </location>
</feature>
<gene>
    <name evidence="7" type="ORF">HOLleu_08605</name>
</gene>
<dbReference type="InterPro" id="IPR007237">
    <property type="entry name" value="CD20-like"/>
</dbReference>
<organism evidence="7 8">
    <name type="scientific">Holothuria leucospilota</name>
    <name type="common">Black long sea cucumber</name>
    <name type="synonym">Mertensiothuria leucospilota</name>
    <dbReference type="NCBI Taxonomy" id="206669"/>
    <lineage>
        <taxon>Eukaryota</taxon>
        <taxon>Metazoa</taxon>
        <taxon>Echinodermata</taxon>
        <taxon>Eleutherozoa</taxon>
        <taxon>Echinozoa</taxon>
        <taxon>Holothuroidea</taxon>
        <taxon>Aspidochirotacea</taxon>
        <taxon>Aspidochirotida</taxon>
        <taxon>Holothuriidae</taxon>
        <taxon>Holothuria</taxon>
    </lineage>
</organism>
<keyword evidence="5" id="KW-0175">Coiled coil</keyword>